<keyword evidence="6" id="KW-0119">Carbohydrate metabolism</keyword>
<evidence type="ECO:0000256" key="7">
    <source>
        <dbReference type="ARBA" id="ARBA00023295"/>
    </source>
</evidence>
<dbReference type="InterPro" id="IPR052288">
    <property type="entry name" value="GH45_Enzymes"/>
</dbReference>
<dbReference type="AlphaFoldDB" id="E7CIY9"/>
<keyword evidence="5" id="KW-0136">Cellulose degradation</keyword>
<keyword evidence="10" id="KW-0732">Signal</keyword>
<evidence type="ECO:0000256" key="3">
    <source>
        <dbReference type="ARBA" id="ARBA00012601"/>
    </source>
</evidence>
<feature type="domain" description="Glycosyl hydrolases family 45 active site" evidence="11">
    <location>
        <begin position="40"/>
        <end position="51"/>
    </location>
</feature>
<evidence type="ECO:0000256" key="10">
    <source>
        <dbReference type="SAM" id="SignalP"/>
    </source>
</evidence>
<dbReference type="EMBL" id="HM175846">
    <property type="protein sequence ID" value="ADU33351.1"/>
    <property type="molecule type" value="mRNA"/>
</dbReference>
<organism evidence="12">
    <name type="scientific">Leptinotarsa decemlineata</name>
    <name type="common">Colorado potato beetle</name>
    <name type="synonym">Doryphora decemlineata</name>
    <dbReference type="NCBI Taxonomy" id="7539"/>
    <lineage>
        <taxon>Eukaryota</taxon>
        <taxon>Metazoa</taxon>
        <taxon>Ecdysozoa</taxon>
        <taxon>Arthropoda</taxon>
        <taxon>Hexapoda</taxon>
        <taxon>Insecta</taxon>
        <taxon>Pterygota</taxon>
        <taxon>Neoptera</taxon>
        <taxon>Endopterygota</taxon>
        <taxon>Coleoptera</taxon>
        <taxon>Polyphaga</taxon>
        <taxon>Cucujiformia</taxon>
        <taxon>Chrysomeloidea</taxon>
        <taxon>Chrysomelidae</taxon>
        <taxon>Chrysomelinae</taxon>
        <taxon>Doryphorini</taxon>
        <taxon>Leptinotarsa</taxon>
    </lineage>
</organism>
<feature type="chain" id="PRO_5003218267" description="Cellulase" evidence="10">
    <location>
        <begin position="19"/>
        <end position="243"/>
    </location>
</feature>
<comment type="similarity">
    <text evidence="2">Belongs to the glycosyl hydrolase 45 (cellulase K) family.</text>
</comment>
<keyword evidence="8" id="KW-0624">Polysaccharide degradation</keyword>
<name>E7CIY9_LEPDE</name>
<proteinExistence type="evidence at transcript level"/>
<sequence>MIVNIISFLFVITSCVTAGTIDYYPNVEVIEGGISGDAITTRYWDCCKPSCGWRGNLNDHTANPVTSCAADGVTVLDPEIMAACDPGKNGTSYMCNNQQNYAVNDTFAYGYVAASFTGGVDYSYCCACVLLSFKSGLEGKYMLAQITNAGSDLHANQFDIAIPGGGVGLHNGCDLQWHSGPDGWGDRVMGIDTREECDTLLPEPLRSGCYFRFDFMEGIPNPDVSFKQVKCPKELIANTGCNM</sequence>
<evidence type="ECO:0000256" key="6">
    <source>
        <dbReference type="ARBA" id="ARBA00023277"/>
    </source>
</evidence>
<reference evidence="12" key="1">
    <citation type="journal article" date="2010" name="PLoS ONE">
        <title>Diversity of beetle genes encoding novel plant cell wall degrading enzymes.</title>
        <authorList>
            <person name="Pauchet Y."/>
            <person name="Wilkinson P."/>
            <person name="Chauhan R."/>
            <person name="Ffrench-Constant R.H."/>
        </authorList>
    </citation>
    <scope>NUCLEOTIDE SEQUENCE</scope>
    <source>
        <tissue evidence="12">Midgut</tissue>
    </source>
</reference>
<dbReference type="InterPro" id="IPR036908">
    <property type="entry name" value="RlpA-like_sf"/>
</dbReference>
<dbReference type="PROSITE" id="PS01140">
    <property type="entry name" value="GLYCOSYL_HYDROL_F45"/>
    <property type="match status" value="1"/>
</dbReference>
<evidence type="ECO:0000313" key="12">
    <source>
        <dbReference type="EMBL" id="ADU33351.1"/>
    </source>
</evidence>
<dbReference type="Gene3D" id="2.40.40.10">
    <property type="entry name" value="RlpA-like domain"/>
    <property type="match status" value="1"/>
</dbReference>
<dbReference type="PANTHER" id="PTHR39730:SF1">
    <property type="entry name" value="ENDOGLUCANASE 1"/>
    <property type="match status" value="1"/>
</dbReference>
<keyword evidence="7" id="KW-0326">Glycosidase</keyword>
<evidence type="ECO:0000256" key="2">
    <source>
        <dbReference type="ARBA" id="ARBA00007793"/>
    </source>
</evidence>
<dbReference type="GO" id="GO:0008810">
    <property type="term" value="F:cellulase activity"/>
    <property type="evidence" value="ECO:0007669"/>
    <property type="project" value="UniProtKB-EC"/>
</dbReference>
<feature type="active site" description="Nucleophile" evidence="9">
    <location>
        <position position="45"/>
    </location>
</feature>
<evidence type="ECO:0000259" key="11">
    <source>
        <dbReference type="PROSITE" id="PS01140"/>
    </source>
</evidence>
<evidence type="ECO:0000256" key="9">
    <source>
        <dbReference type="PROSITE-ProRule" id="PRU10069"/>
    </source>
</evidence>
<dbReference type="Pfam" id="PF02015">
    <property type="entry name" value="Glyco_hydro_45"/>
    <property type="match status" value="1"/>
</dbReference>
<accession>E7CIY9</accession>
<gene>
    <name evidence="12" type="primary">GH45-7</name>
</gene>
<evidence type="ECO:0000256" key="4">
    <source>
        <dbReference type="ARBA" id="ARBA00022801"/>
    </source>
</evidence>
<dbReference type="OrthoDB" id="10035502at2759"/>
<dbReference type="InterPro" id="IPR000334">
    <property type="entry name" value="Glyco_hydro_45"/>
</dbReference>
<protein>
    <recommendedName>
        <fullName evidence="3 9">Cellulase</fullName>
        <ecNumber evidence="3 9">3.2.1.4</ecNumber>
    </recommendedName>
</protein>
<comment type="catalytic activity">
    <reaction evidence="1 9">
        <text>Endohydrolysis of (1-&gt;4)-beta-D-glucosidic linkages in cellulose, lichenin and cereal beta-D-glucans.</text>
        <dbReference type="EC" id="3.2.1.4"/>
    </reaction>
</comment>
<dbReference type="SUPFAM" id="SSF50685">
    <property type="entry name" value="Barwin-like endoglucanases"/>
    <property type="match status" value="1"/>
</dbReference>
<feature type="signal peptide" evidence="10">
    <location>
        <begin position="1"/>
        <end position="18"/>
    </location>
</feature>
<evidence type="ECO:0000256" key="1">
    <source>
        <dbReference type="ARBA" id="ARBA00000966"/>
    </source>
</evidence>
<dbReference type="EC" id="3.2.1.4" evidence="3 9"/>
<keyword evidence="4" id="KW-0378">Hydrolase</keyword>
<dbReference type="GO" id="GO:0030245">
    <property type="term" value="P:cellulose catabolic process"/>
    <property type="evidence" value="ECO:0007669"/>
    <property type="project" value="UniProtKB-KW"/>
</dbReference>
<dbReference type="PANTHER" id="PTHR39730">
    <property type="entry name" value="ENDOGLUCANASE 1"/>
    <property type="match status" value="1"/>
</dbReference>
<evidence type="ECO:0000256" key="5">
    <source>
        <dbReference type="ARBA" id="ARBA00023001"/>
    </source>
</evidence>
<evidence type="ECO:0000256" key="8">
    <source>
        <dbReference type="ARBA" id="ARBA00023326"/>
    </source>
</evidence>